<feature type="region of interest" description="Disordered" evidence="1">
    <location>
        <begin position="239"/>
        <end position="261"/>
    </location>
</feature>
<dbReference type="RefSeq" id="XP_016932614.3">
    <property type="nucleotide sequence ID" value="XM_017077125.4"/>
</dbReference>
<gene>
    <name evidence="4" type="primary">LOC108011876</name>
</gene>
<dbReference type="Proteomes" id="UP001652628">
    <property type="component" value="Chromosome 2L"/>
</dbReference>
<feature type="signal peptide" evidence="2">
    <location>
        <begin position="1"/>
        <end position="29"/>
    </location>
</feature>
<keyword evidence="3" id="KW-1185">Reference proteome</keyword>
<evidence type="ECO:0000313" key="4">
    <source>
        <dbReference type="RefSeq" id="XP_016932614.3"/>
    </source>
</evidence>
<organism evidence="3 4">
    <name type="scientific">Drosophila suzukii</name>
    <name type="common">Spotted-wing drosophila fruit fly</name>
    <dbReference type="NCBI Taxonomy" id="28584"/>
    <lineage>
        <taxon>Eukaryota</taxon>
        <taxon>Metazoa</taxon>
        <taxon>Ecdysozoa</taxon>
        <taxon>Arthropoda</taxon>
        <taxon>Hexapoda</taxon>
        <taxon>Insecta</taxon>
        <taxon>Pterygota</taxon>
        <taxon>Neoptera</taxon>
        <taxon>Endopterygota</taxon>
        <taxon>Diptera</taxon>
        <taxon>Brachycera</taxon>
        <taxon>Muscomorpha</taxon>
        <taxon>Ephydroidea</taxon>
        <taxon>Drosophilidae</taxon>
        <taxon>Drosophila</taxon>
        <taxon>Sophophora</taxon>
    </lineage>
</organism>
<dbReference type="GeneID" id="108011876"/>
<evidence type="ECO:0000256" key="2">
    <source>
        <dbReference type="SAM" id="SignalP"/>
    </source>
</evidence>
<dbReference type="Pfam" id="PF16072">
    <property type="entry name" value="DUF4813"/>
    <property type="match status" value="1"/>
</dbReference>
<dbReference type="InterPro" id="IPR032086">
    <property type="entry name" value="DUF4813"/>
</dbReference>
<accession>A0AB39ZBX8</accession>
<reference evidence="4" key="2">
    <citation type="submission" date="2025-08" db="UniProtKB">
        <authorList>
            <consortium name="RefSeq"/>
        </authorList>
    </citation>
    <scope>IDENTIFICATION</scope>
</reference>
<feature type="chain" id="PRO_5045034989" evidence="2">
    <location>
        <begin position="30"/>
        <end position="413"/>
    </location>
</feature>
<reference evidence="3" key="1">
    <citation type="submission" date="2025-05" db="UniProtKB">
        <authorList>
            <consortium name="RefSeq"/>
        </authorList>
    </citation>
    <scope>NUCLEOTIDE SEQUENCE [LARGE SCALE GENOMIC DNA]</scope>
</reference>
<evidence type="ECO:0000313" key="3">
    <source>
        <dbReference type="Proteomes" id="UP001652628"/>
    </source>
</evidence>
<sequence>MSLYPKRLKASLLMTGLLVLTLTLEDVHAKWRFKFNIFGGGKTSSVPRLSTSHLTPVALPPSIPSFHLDTVGPSYRGRPHSQPSVPDLPIGWKPQVPLGGTYTNIYDRMPAYNPFFKSGATQSLSREGGSFSSSRFDYGLGSHSEPSVPAWPIGWKIPRKPLATLPSHISSISSFGETRTNIYDRPPAYNPFLKSGATQSLSGEGDSFGSRSFVIRSHSQPLDPINERLLKSVATQAQRNTNLQRKSHPGEGGTSSSSDFDFDEIFTGIENTVRDISTDKNETLPAEAVHYPEAKQRSGLGLGTGLFPGALGHSLTPTHNRKVELGEGKGGEDKNVSIPTTSDLGLDETVTTTEGTQEASSFWLPVASSAPARITRDIFRKPLPHRNDPSRMAQQIFGNVSIISVIITLLVSF</sequence>
<dbReference type="AlphaFoldDB" id="A0AB39ZBX8"/>
<keyword evidence="2" id="KW-0732">Signal</keyword>
<protein>
    <submittedName>
        <fullName evidence="4">Uncharacterized protein</fullName>
    </submittedName>
</protein>
<name>A0AB39ZBX8_DROSZ</name>
<proteinExistence type="predicted"/>
<evidence type="ECO:0000256" key="1">
    <source>
        <dbReference type="SAM" id="MobiDB-lite"/>
    </source>
</evidence>